<feature type="chain" id="PRO_5001776192" description="Lipoprotein" evidence="2">
    <location>
        <begin position="26"/>
        <end position="224"/>
    </location>
</feature>
<dbReference type="OrthoDB" id="2136654at2"/>
<gene>
    <name evidence="3" type="ORF">GS18_0202530</name>
</gene>
<evidence type="ECO:0000256" key="1">
    <source>
        <dbReference type="SAM" id="MobiDB-lite"/>
    </source>
</evidence>
<feature type="region of interest" description="Disordered" evidence="1">
    <location>
        <begin position="26"/>
        <end position="97"/>
    </location>
</feature>
<evidence type="ECO:0008006" key="5">
    <source>
        <dbReference type="Google" id="ProtNLM"/>
    </source>
</evidence>
<dbReference type="Proteomes" id="UP000028549">
    <property type="component" value="Unassembled WGS sequence"/>
</dbReference>
<evidence type="ECO:0000256" key="2">
    <source>
        <dbReference type="SAM" id="SignalP"/>
    </source>
</evidence>
<feature type="compositionally biased region" description="Basic and acidic residues" evidence="1">
    <location>
        <begin position="55"/>
        <end position="67"/>
    </location>
</feature>
<feature type="compositionally biased region" description="Basic and acidic residues" evidence="1">
    <location>
        <begin position="74"/>
        <end position="90"/>
    </location>
</feature>
<dbReference type="RefSeq" id="WP_029565416.1">
    <property type="nucleotide sequence ID" value="NZ_JNVC02000001.1"/>
</dbReference>
<organism evidence="3 4">
    <name type="scientific">Metabacillus indicus</name>
    <name type="common">Bacillus indicus</name>
    <dbReference type="NCBI Taxonomy" id="246786"/>
    <lineage>
        <taxon>Bacteria</taxon>
        <taxon>Bacillati</taxon>
        <taxon>Bacillota</taxon>
        <taxon>Bacilli</taxon>
        <taxon>Bacillales</taxon>
        <taxon>Bacillaceae</taxon>
        <taxon>Metabacillus</taxon>
    </lineage>
</organism>
<dbReference type="PROSITE" id="PS51257">
    <property type="entry name" value="PROKAR_LIPOPROTEIN"/>
    <property type="match status" value="1"/>
</dbReference>
<protein>
    <recommendedName>
        <fullName evidence="5">Lipoprotein</fullName>
    </recommendedName>
</protein>
<feature type="signal peptide" evidence="2">
    <location>
        <begin position="1"/>
        <end position="25"/>
    </location>
</feature>
<dbReference type="AlphaFoldDB" id="A0A084H2N6"/>
<keyword evidence="4" id="KW-1185">Reference proteome</keyword>
<accession>A0A084H2N6</accession>
<dbReference type="EMBL" id="JNVC02000001">
    <property type="protein sequence ID" value="KEZ53848.1"/>
    <property type="molecule type" value="Genomic_DNA"/>
</dbReference>
<keyword evidence="2" id="KW-0732">Signal</keyword>
<evidence type="ECO:0000313" key="4">
    <source>
        <dbReference type="Proteomes" id="UP000028549"/>
    </source>
</evidence>
<proteinExistence type="predicted"/>
<sequence length="224" mass="24345">MQKTAMLFLFLGLLVLLGGCTENIAKEPASTKNSSSSGSGANIDDDAEAVIDEPINEKKESSPKEADSSSVKSGDPKNIEKSGADDDSSRQTDSLNSYSTEEIEYARVWAQLGPNQEIDELNIRHIPPGEPVNPNIDNSAVYPEGVIQLSGSRLVDGSVTYRGNGDGTIHVYATPMRWEAPPPGTDDKELQKDTEDILNNTKLVSIEPRDGQEIISLIERLVFR</sequence>
<reference evidence="3 4" key="1">
    <citation type="journal article" date="2005" name="Int. J. Syst. Evol. Microbiol.">
        <title>Bacillus cibi sp. nov., isolated from jeotgal, a traditional Korean fermented seafood.</title>
        <authorList>
            <person name="Yoon J.H."/>
            <person name="Lee C.H."/>
            <person name="Oh T.K."/>
        </authorList>
    </citation>
    <scope>NUCLEOTIDE SEQUENCE [LARGE SCALE GENOMIC DNA]</scope>
    <source>
        <strain evidence="3 4">DSM 16189</strain>
    </source>
</reference>
<name>A0A084H2N6_METID</name>
<evidence type="ECO:0000313" key="3">
    <source>
        <dbReference type="EMBL" id="KEZ53848.1"/>
    </source>
</evidence>
<dbReference type="STRING" id="246786.GS18_0202530"/>
<comment type="caution">
    <text evidence="3">The sequence shown here is derived from an EMBL/GenBank/DDBJ whole genome shotgun (WGS) entry which is preliminary data.</text>
</comment>